<keyword evidence="4" id="KW-1185">Reference proteome</keyword>
<dbReference type="InterPro" id="IPR043132">
    <property type="entry name" value="BCAT-like_C"/>
</dbReference>
<proteinExistence type="inferred from homology"/>
<dbReference type="GO" id="GO:0008696">
    <property type="term" value="F:4-amino-4-deoxychorismate lyase activity"/>
    <property type="evidence" value="ECO:0007669"/>
    <property type="project" value="UniProtKB-EC"/>
</dbReference>
<dbReference type="EMBL" id="BJUV01000013">
    <property type="protein sequence ID" value="GEK83307.1"/>
    <property type="molecule type" value="Genomic_DNA"/>
</dbReference>
<gene>
    <name evidence="3" type="ORF">FB463_000045</name>
    <name evidence="2" type="ORF">FFA01_16160</name>
</gene>
<dbReference type="InterPro" id="IPR036038">
    <property type="entry name" value="Aminotransferase-like"/>
</dbReference>
<dbReference type="Pfam" id="PF01063">
    <property type="entry name" value="Aminotran_4"/>
    <property type="match status" value="1"/>
</dbReference>
<evidence type="ECO:0000313" key="3">
    <source>
        <dbReference type="EMBL" id="MBA8811821.1"/>
    </source>
</evidence>
<organism evidence="3 5">
    <name type="scientific">Frigoribacterium faeni</name>
    <dbReference type="NCBI Taxonomy" id="145483"/>
    <lineage>
        <taxon>Bacteria</taxon>
        <taxon>Bacillati</taxon>
        <taxon>Actinomycetota</taxon>
        <taxon>Actinomycetes</taxon>
        <taxon>Micrococcales</taxon>
        <taxon>Microbacteriaceae</taxon>
        <taxon>Frigoribacterium</taxon>
    </lineage>
</organism>
<evidence type="ECO:0000256" key="1">
    <source>
        <dbReference type="ARBA" id="ARBA00009320"/>
    </source>
</evidence>
<dbReference type="Proteomes" id="UP000522688">
    <property type="component" value="Unassembled WGS sequence"/>
</dbReference>
<reference evidence="2 4" key="1">
    <citation type="submission" date="2019-07" db="EMBL/GenBank/DDBJ databases">
        <title>Whole genome shotgun sequence of Frigoribacterium faeni NBRC 103066.</title>
        <authorList>
            <person name="Hosoyama A."/>
            <person name="Uohara A."/>
            <person name="Ohji S."/>
            <person name="Ichikawa N."/>
        </authorList>
    </citation>
    <scope>NUCLEOTIDE SEQUENCE [LARGE SCALE GENOMIC DNA]</scope>
    <source>
        <strain evidence="2 4">NBRC 103066</strain>
    </source>
</reference>
<sequence length="303" mass="32153">MPAVPAAPAATLVVIDRPELGSPSSGPDDVGFRLVDPEQPTVHVTDLGVTRGDGIFEGLGVVDGAVQALEAHLRRLARSAAMLDLPELDLDVFRAACLASAAAHEPAPFLLQKLVVTRGVEGGDGTPTAWVRTAVMDDPAPERREGIAVVSLDRGYRHDVAETSPWLLQGAKTLSYAVNRSVLREAARRGADDVLFVSSDGYTLEGPSASLIARFGDRYTTPRTDLGILAGTTQAAAFEVLEARGIPVSYELLTLDRVREADALWLVSSGRQIAPISSLDGAAWTVDGVETERLADALIGRRE</sequence>
<dbReference type="Proteomes" id="UP000321154">
    <property type="component" value="Unassembled WGS sequence"/>
</dbReference>
<dbReference type="GO" id="GO:0046394">
    <property type="term" value="P:carboxylic acid biosynthetic process"/>
    <property type="evidence" value="ECO:0007669"/>
    <property type="project" value="UniProtKB-ARBA"/>
</dbReference>
<dbReference type="InterPro" id="IPR043131">
    <property type="entry name" value="BCAT-like_N"/>
</dbReference>
<dbReference type="PANTHER" id="PTHR42743">
    <property type="entry name" value="AMINO-ACID AMINOTRANSFERASE"/>
    <property type="match status" value="1"/>
</dbReference>
<dbReference type="InterPro" id="IPR001544">
    <property type="entry name" value="Aminotrans_IV"/>
</dbReference>
<comment type="similarity">
    <text evidence="1">Belongs to the class-IV pyridoxal-phosphate-dependent aminotransferase family.</text>
</comment>
<comment type="caution">
    <text evidence="3">The sequence shown here is derived from an EMBL/GenBank/DDBJ whole genome shotgun (WGS) entry which is preliminary data.</text>
</comment>
<dbReference type="RefSeq" id="WP_244289758.1">
    <property type="nucleotide sequence ID" value="NZ_BAAAHR010000007.1"/>
</dbReference>
<dbReference type="EC" id="4.1.3.38" evidence="3"/>
<dbReference type="InterPro" id="IPR050571">
    <property type="entry name" value="Class-IV_PLP-Dep_Aminotrnsfr"/>
</dbReference>
<dbReference type="PANTHER" id="PTHR42743:SF11">
    <property type="entry name" value="AMINODEOXYCHORISMATE LYASE"/>
    <property type="match status" value="1"/>
</dbReference>
<dbReference type="SUPFAM" id="SSF56752">
    <property type="entry name" value="D-aminoacid aminotransferase-like PLP-dependent enzymes"/>
    <property type="match status" value="1"/>
</dbReference>
<dbReference type="AlphaFoldDB" id="A0A7W3JFC7"/>
<dbReference type="GO" id="GO:0005829">
    <property type="term" value="C:cytosol"/>
    <property type="evidence" value="ECO:0007669"/>
    <property type="project" value="TreeGrafter"/>
</dbReference>
<dbReference type="Gene3D" id="3.20.10.10">
    <property type="entry name" value="D-amino Acid Aminotransferase, subunit A, domain 2"/>
    <property type="match status" value="1"/>
</dbReference>
<dbReference type="NCBIfam" id="NF005888">
    <property type="entry name" value="PRK07849.1-3"/>
    <property type="match status" value="1"/>
</dbReference>
<protein>
    <submittedName>
        <fullName evidence="3">4-amino-4-deoxychorismate lyase</fullName>
        <ecNumber evidence="3">4.1.3.38</ecNumber>
    </submittedName>
</protein>
<name>A0A7W3JFC7_9MICO</name>
<accession>A0A7W3JFC7</accession>
<dbReference type="Gene3D" id="3.30.470.10">
    <property type="match status" value="1"/>
</dbReference>
<reference evidence="3 5" key="2">
    <citation type="submission" date="2020-07" db="EMBL/GenBank/DDBJ databases">
        <title>Sequencing the genomes of 1000 actinobacteria strains.</title>
        <authorList>
            <person name="Klenk H.-P."/>
        </authorList>
    </citation>
    <scope>NUCLEOTIDE SEQUENCE [LARGE SCALE GENOMIC DNA]</scope>
    <source>
        <strain evidence="3 5">DSM 10309</strain>
    </source>
</reference>
<dbReference type="EMBL" id="JACGWW010000001">
    <property type="protein sequence ID" value="MBA8811821.1"/>
    <property type="molecule type" value="Genomic_DNA"/>
</dbReference>
<keyword evidence="3" id="KW-0456">Lyase</keyword>
<evidence type="ECO:0000313" key="5">
    <source>
        <dbReference type="Proteomes" id="UP000522688"/>
    </source>
</evidence>
<evidence type="ECO:0000313" key="2">
    <source>
        <dbReference type="EMBL" id="GEK83307.1"/>
    </source>
</evidence>
<evidence type="ECO:0000313" key="4">
    <source>
        <dbReference type="Proteomes" id="UP000321154"/>
    </source>
</evidence>